<gene>
    <name evidence="3" type="ORF">E6C27_scaffold126G00660</name>
</gene>
<dbReference type="Proteomes" id="UP000321393">
    <property type="component" value="Unassembled WGS sequence"/>
</dbReference>
<evidence type="ECO:0000259" key="2">
    <source>
        <dbReference type="Pfam" id="PF03732"/>
    </source>
</evidence>
<dbReference type="AlphaFoldDB" id="A0A5A7UW78"/>
<feature type="compositionally biased region" description="Low complexity" evidence="1">
    <location>
        <begin position="17"/>
        <end position="37"/>
    </location>
</feature>
<evidence type="ECO:0000313" key="4">
    <source>
        <dbReference type="Proteomes" id="UP000321393"/>
    </source>
</evidence>
<feature type="region of interest" description="Disordered" evidence="1">
    <location>
        <begin position="202"/>
        <end position="256"/>
    </location>
</feature>
<dbReference type="OrthoDB" id="2272416at2759"/>
<dbReference type="InterPro" id="IPR005162">
    <property type="entry name" value="Retrotrans_gag_dom"/>
</dbReference>
<feature type="region of interest" description="Disordered" evidence="1">
    <location>
        <begin position="1"/>
        <end position="44"/>
    </location>
</feature>
<proteinExistence type="predicted"/>
<organism evidence="3 4">
    <name type="scientific">Cucumis melo var. makuwa</name>
    <name type="common">Oriental melon</name>
    <dbReference type="NCBI Taxonomy" id="1194695"/>
    <lineage>
        <taxon>Eukaryota</taxon>
        <taxon>Viridiplantae</taxon>
        <taxon>Streptophyta</taxon>
        <taxon>Embryophyta</taxon>
        <taxon>Tracheophyta</taxon>
        <taxon>Spermatophyta</taxon>
        <taxon>Magnoliopsida</taxon>
        <taxon>eudicotyledons</taxon>
        <taxon>Gunneridae</taxon>
        <taxon>Pentapetalae</taxon>
        <taxon>rosids</taxon>
        <taxon>fabids</taxon>
        <taxon>Cucurbitales</taxon>
        <taxon>Cucurbitaceae</taxon>
        <taxon>Benincaseae</taxon>
        <taxon>Cucumis</taxon>
    </lineage>
</organism>
<comment type="caution">
    <text evidence="3">The sequence shown here is derived from an EMBL/GenBank/DDBJ whole genome shotgun (WGS) entry which is preliminary data.</text>
</comment>
<name>A0A5A7UW78_CUCMM</name>
<dbReference type="EMBL" id="SSTE01006881">
    <property type="protein sequence ID" value="KAA0057711.1"/>
    <property type="molecule type" value="Genomic_DNA"/>
</dbReference>
<sequence>MPPHRGARRGGTGSRGAGRIQPEEQPAETPTAPSPAQVESQPMPDQLLVEAKHLRDFRKYNPKKFDGSMDKPTKAQMWLTSIETIFWYMKCPNDQKVQRVVFFLEDRGTAWWKTTERMLGGDDSKITWKQFKESLYAKFFSANLRYVKQQEFLNLEQGDMTVEQYDVEFDMLSCFASDVVKDEATMTEKFVRVDMSLHERANLSKTAGRGSTTGQKRKIEQQPAGITLRDSSSGGSFHRHQQEVREFASNANRKGT</sequence>
<evidence type="ECO:0000256" key="1">
    <source>
        <dbReference type="SAM" id="MobiDB-lite"/>
    </source>
</evidence>
<evidence type="ECO:0000313" key="3">
    <source>
        <dbReference type="EMBL" id="KAA0057711.1"/>
    </source>
</evidence>
<feature type="compositionally biased region" description="Polar residues" evidence="1">
    <location>
        <begin position="203"/>
        <end position="214"/>
    </location>
</feature>
<dbReference type="Pfam" id="PF03732">
    <property type="entry name" value="Retrotrans_gag"/>
    <property type="match status" value="1"/>
</dbReference>
<accession>A0A5A7UW78</accession>
<reference evidence="3 4" key="1">
    <citation type="submission" date="2019-08" db="EMBL/GenBank/DDBJ databases">
        <title>Draft genome sequences of two oriental melons (Cucumis melo L. var makuwa).</title>
        <authorList>
            <person name="Kwon S.-Y."/>
        </authorList>
    </citation>
    <scope>NUCLEOTIDE SEQUENCE [LARGE SCALE GENOMIC DNA]</scope>
    <source>
        <strain evidence="4">cv. SW 3</strain>
        <tissue evidence="3">Leaf</tissue>
    </source>
</reference>
<feature type="domain" description="Retrotransposon gag" evidence="2">
    <location>
        <begin position="100"/>
        <end position="191"/>
    </location>
</feature>
<protein>
    <submittedName>
        <fullName evidence="3">Gag-protease polyprotein</fullName>
    </submittedName>
</protein>